<gene>
    <name evidence="2" type="ORF">SNEC2469_LOCUS17899</name>
</gene>
<keyword evidence="3" id="KW-1185">Reference proteome</keyword>
<dbReference type="Proteomes" id="UP000601435">
    <property type="component" value="Unassembled WGS sequence"/>
</dbReference>
<sequence length="100" mass="10779">MASDMKGDVLRDQPVQFTLLMLLGVGCCGIMAPVCCMWSRGLEASVLAFDEAGCYFVGGLFGGSILLEMLVALLMATGHFPDLGPPSWWRSSLAWCSQSR</sequence>
<feature type="transmembrane region" description="Helical" evidence="1">
    <location>
        <begin position="52"/>
        <end position="76"/>
    </location>
</feature>
<reference evidence="2" key="1">
    <citation type="submission" date="2021-02" db="EMBL/GenBank/DDBJ databases">
        <authorList>
            <person name="Dougan E. K."/>
            <person name="Rhodes N."/>
            <person name="Thang M."/>
            <person name="Chan C."/>
        </authorList>
    </citation>
    <scope>NUCLEOTIDE SEQUENCE</scope>
</reference>
<accession>A0A812VDA9</accession>
<dbReference type="AlphaFoldDB" id="A0A812VDA9"/>
<dbReference type="OrthoDB" id="10268748at2759"/>
<evidence type="ECO:0000313" key="3">
    <source>
        <dbReference type="Proteomes" id="UP000601435"/>
    </source>
</evidence>
<evidence type="ECO:0000313" key="2">
    <source>
        <dbReference type="EMBL" id="CAE7634614.1"/>
    </source>
</evidence>
<evidence type="ECO:0000256" key="1">
    <source>
        <dbReference type="SAM" id="Phobius"/>
    </source>
</evidence>
<organism evidence="2 3">
    <name type="scientific">Symbiodinium necroappetens</name>
    <dbReference type="NCBI Taxonomy" id="1628268"/>
    <lineage>
        <taxon>Eukaryota</taxon>
        <taxon>Sar</taxon>
        <taxon>Alveolata</taxon>
        <taxon>Dinophyceae</taxon>
        <taxon>Suessiales</taxon>
        <taxon>Symbiodiniaceae</taxon>
        <taxon>Symbiodinium</taxon>
    </lineage>
</organism>
<keyword evidence="1" id="KW-0472">Membrane</keyword>
<comment type="caution">
    <text evidence="2">The sequence shown here is derived from an EMBL/GenBank/DDBJ whole genome shotgun (WGS) entry which is preliminary data.</text>
</comment>
<dbReference type="PROSITE" id="PS51257">
    <property type="entry name" value="PROKAR_LIPOPROTEIN"/>
    <property type="match status" value="1"/>
</dbReference>
<feature type="transmembrane region" description="Helical" evidence="1">
    <location>
        <begin position="20"/>
        <end position="40"/>
    </location>
</feature>
<keyword evidence="1" id="KW-1133">Transmembrane helix</keyword>
<proteinExistence type="predicted"/>
<name>A0A812VDA9_9DINO</name>
<dbReference type="EMBL" id="CAJNJA010029808">
    <property type="protein sequence ID" value="CAE7634614.1"/>
    <property type="molecule type" value="Genomic_DNA"/>
</dbReference>
<protein>
    <submittedName>
        <fullName evidence="2">Uncharacterized protein</fullName>
    </submittedName>
</protein>
<keyword evidence="1" id="KW-0812">Transmembrane</keyword>